<feature type="domain" description="Aminoglycoside phosphotransferase" evidence="2">
    <location>
        <begin position="37"/>
        <end position="243"/>
    </location>
</feature>
<dbReference type="RefSeq" id="WP_203706972.1">
    <property type="nucleotide sequence ID" value="NZ_BAAALU010000003.1"/>
</dbReference>
<protein>
    <recommendedName>
        <fullName evidence="2">Aminoglycoside phosphotransferase domain-containing protein</fullName>
    </recommendedName>
</protein>
<dbReference type="Gene3D" id="3.90.1200.10">
    <property type="match status" value="1"/>
</dbReference>
<dbReference type="InterPro" id="IPR050249">
    <property type="entry name" value="Pseudomonas-type_ThrB"/>
</dbReference>
<evidence type="ECO:0000259" key="2">
    <source>
        <dbReference type="Pfam" id="PF01636"/>
    </source>
</evidence>
<dbReference type="PANTHER" id="PTHR21064">
    <property type="entry name" value="AMINOGLYCOSIDE PHOSPHOTRANSFERASE DOMAIN-CONTAINING PROTEIN-RELATED"/>
    <property type="match status" value="1"/>
</dbReference>
<dbReference type="Pfam" id="PF01636">
    <property type="entry name" value="APH"/>
    <property type="match status" value="1"/>
</dbReference>
<dbReference type="PANTHER" id="PTHR21064:SF6">
    <property type="entry name" value="AMINOGLYCOSIDE PHOSPHOTRANSFERASE DOMAIN-CONTAINING PROTEIN"/>
    <property type="match status" value="1"/>
</dbReference>
<dbReference type="InterPro" id="IPR002575">
    <property type="entry name" value="Aminoglycoside_PTrfase"/>
</dbReference>
<comment type="similarity">
    <text evidence="1">Belongs to the pseudomonas-type ThrB family.</text>
</comment>
<evidence type="ECO:0000313" key="4">
    <source>
        <dbReference type="Proteomes" id="UP000624325"/>
    </source>
</evidence>
<keyword evidence="4" id="KW-1185">Reference proteome</keyword>
<dbReference type="SUPFAM" id="SSF56112">
    <property type="entry name" value="Protein kinase-like (PK-like)"/>
    <property type="match status" value="1"/>
</dbReference>
<reference evidence="3 4" key="1">
    <citation type="submission" date="2021-01" db="EMBL/GenBank/DDBJ databases">
        <title>Whole genome shotgun sequence of Asanoa iriomotensis NBRC 100142.</title>
        <authorList>
            <person name="Komaki H."/>
            <person name="Tamura T."/>
        </authorList>
    </citation>
    <scope>NUCLEOTIDE SEQUENCE [LARGE SCALE GENOMIC DNA]</scope>
    <source>
        <strain evidence="3 4">NBRC 100142</strain>
    </source>
</reference>
<proteinExistence type="inferred from homology"/>
<dbReference type="Gene3D" id="3.30.200.20">
    <property type="entry name" value="Phosphorylase Kinase, domain 1"/>
    <property type="match status" value="1"/>
</dbReference>
<accession>A0ABQ4CBK1</accession>
<gene>
    <name evidence="3" type="ORF">Air01nite_62470</name>
</gene>
<evidence type="ECO:0000256" key="1">
    <source>
        <dbReference type="ARBA" id="ARBA00038240"/>
    </source>
</evidence>
<dbReference type="Proteomes" id="UP000624325">
    <property type="component" value="Unassembled WGS sequence"/>
</dbReference>
<organism evidence="3 4">
    <name type="scientific">Asanoa iriomotensis</name>
    <dbReference type="NCBI Taxonomy" id="234613"/>
    <lineage>
        <taxon>Bacteria</taxon>
        <taxon>Bacillati</taxon>
        <taxon>Actinomycetota</taxon>
        <taxon>Actinomycetes</taxon>
        <taxon>Micromonosporales</taxon>
        <taxon>Micromonosporaceae</taxon>
        <taxon>Asanoa</taxon>
    </lineage>
</organism>
<dbReference type="InterPro" id="IPR011009">
    <property type="entry name" value="Kinase-like_dom_sf"/>
</dbReference>
<comment type="caution">
    <text evidence="3">The sequence shown here is derived from an EMBL/GenBank/DDBJ whole genome shotgun (WGS) entry which is preliminary data.</text>
</comment>
<evidence type="ECO:0000313" key="3">
    <source>
        <dbReference type="EMBL" id="GIF60152.1"/>
    </source>
</evidence>
<dbReference type="EMBL" id="BONC01000061">
    <property type="protein sequence ID" value="GIF60152.1"/>
    <property type="molecule type" value="Genomic_DNA"/>
</dbReference>
<sequence length="305" mass="32724">MISPLRSLLAPADVAALVADAYGLRVDAVALLRTLVNDVYRVETGHGPLVFKLYRHGRDVSEVAWEARLAADLHDRGVPIVRAVPREHGEPAGTLAAPEGERAYLLWEWAPGALPGAAFDDRLAAGFGRTVAAFHAAADAGGPQPAPVRRGVLGPVLDDLRAVVEPADRELLDVLAAAFPEKIVAEDLDRGICHGDVSLDNVHLDGGRLVLYDLDRAADDYRAADLTGVATTPWWPAFLAGYRTVRPFGDADLAALPWLTVRDLIANLHFHLVDKPTFRGTDSIGEGWADRELSALRAAAGRLLA</sequence>
<name>A0ABQ4CBK1_9ACTN</name>